<evidence type="ECO:0000313" key="6">
    <source>
        <dbReference type="Proteomes" id="UP000077202"/>
    </source>
</evidence>
<feature type="region of interest" description="Disordered" evidence="3">
    <location>
        <begin position="666"/>
        <end position="732"/>
    </location>
</feature>
<gene>
    <name evidence="5" type="ORF">AXG93_1923s1560</name>
</gene>
<feature type="region of interest" description="Disordered" evidence="3">
    <location>
        <begin position="547"/>
        <end position="588"/>
    </location>
</feature>
<keyword evidence="1 2" id="KW-0103">Bromodomain</keyword>
<dbReference type="InterPro" id="IPR001487">
    <property type="entry name" value="Bromodomain"/>
</dbReference>
<dbReference type="PRINTS" id="PR00503">
    <property type="entry name" value="BROMODOMAIN"/>
</dbReference>
<dbReference type="Gene3D" id="1.20.920.10">
    <property type="entry name" value="Bromodomain-like"/>
    <property type="match status" value="1"/>
</dbReference>
<dbReference type="Pfam" id="PF00439">
    <property type="entry name" value="Bromodomain"/>
    <property type="match status" value="1"/>
</dbReference>
<feature type="compositionally biased region" description="Basic and acidic residues" evidence="3">
    <location>
        <begin position="790"/>
        <end position="799"/>
    </location>
</feature>
<feature type="compositionally biased region" description="Low complexity" evidence="3">
    <location>
        <begin position="301"/>
        <end position="312"/>
    </location>
</feature>
<evidence type="ECO:0000313" key="5">
    <source>
        <dbReference type="EMBL" id="OAE18600.1"/>
    </source>
</evidence>
<dbReference type="SUPFAM" id="SSF47370">
    <property type="entry name" value="Bromodomain"/>
    <property type="match status" value="1"/>
</dbReference>
<name>A0A176VCM6_MARPO</name>
<reference evidence="5" key="1">
    <citation type="submission" date="2016-03" db="EMBL/GenBank/DDBJ databases">
        <title>Mechanisms controlling the formation of the plant cell surface in tip-growing cells are functionally conserved among land plants.</title>
        <authorList>
            <person name="Honkanen S."/>
            <person name="Jones V.A."/>
            <person name="Morieri G."/>
            <person name="Champion C."/>
            <person name="Hetherington A.J."/>
            <person name="Kelly S."/>
            <person name="Saint-Marcoux D."/>
            <person name="Proust H."/>
            <person name="Prescott H."/>
            <person name="Dolan L."/>
        </authorList>
    </citation>
    <scope>NUCLEOTIDE SEQUENCE [LARGE SCALE GENOMIC DNA]</scope>
    <source>
        <tissue evidence="5">Whole gametophyte</tissue>
    </source>
</reference>
<feature type="compositionally biased region" description="Basic and acidic residues" evidence="3">
    <location>
        <begin position="314"/>
        <end position="338"/>
    </location>
</feature>
<dbReference type="PANTHER" id="PTHR47809">
    <property type="entry name" value="DNA-BINDING BROMODOMAIN-CONTAINING PROTEIN"/>
    <property type="match status" value="1"/>
</dbReference>
<evidence type="ECO:0000256" key="3">
    <source>
        <dbReference type="SAM" id="MobiDB-lite"/>
    </source>
</evidence>
<organism evidence="5 6">
    <name type="scientific">Marchantia polymorpha subsp. ruderalis</name>
    <dbReference type="NCBI Taxonomy" id="1480154"/>
    <lineage>
        <taxon>Eukaryota</taxon>
        <taxon>Viridiplantae</taxon>
        <taxon>Streptophyta</taxon>
        <taxon>Embryophyta</taxon>
        <taxon>Marchantiophyta</taxon>
        <taxon>Marchantiopsida</taxon>
        <taxon>Marchantiidae</taxon>
        <taxon>Marchantiales</taxon>
        <taxon>Marchantiaceae</taxon>
        <taxon>Marchantia</taxon>
    </lineage>
</organism>
<feature type="region of interest" description="Disordered" evidence="3">
    <location>
        <begin position="255"/>
        <end position="367"/>
    </location>
</feature>
<feature type="region of interest" description="Disordered" evidence="3">
    <location>
        <begin position="382"/>
        <end position="434"/>
    </location>
</feature>
<feature type="compositionally biased region" description="Basic and acidic residues" evidence="3">
    <location>
        <begin position="271"/>
        <end position="281"/>
    </location>
</feature>
<evidence type="ECO:0000256" key="2">
    <source>
        <dbReference type="PROSITE-ProRule" id="PRU00035"/>
    </source>
</evidence>
<dbReference type="InterPro" id="IPR036427">
    <property type="entry name" value="Bromodomain-like_sf"/>
</dbReference>
<feature type="compositionally biased region" description="Basic and acidic residues" evidence="3">
    <location>
        <begin position="288"/>
        <end position="299"/>
    </location>
</feature>
<feature type="region of interest" description="Disordered" evidence="3">
    <location>
        <begin position="601"/>
        <end position="632"/>
    </location>
</feature>
<feature type="compositionally biased region" description="Polar residues" evidence="3">
    <location>
        <begin position="408"/>
        <end position="428"/>
    </location>
</feature>
<feature type="compositionally biased region" description="Basic residues" evidence="3">
    <location>
        <begin position="715"/>
        <end position="729"/>
    </location>
</feature>
<evidence type="ECO:0000259" key="4">
    <source>
        <dbReference type="PROSITE" id="PS50014"/>
    </source>
</evidence>
<protein>
    <recommendedName>
        <fullName evidence="4">Bromo domain-containing protein</fullName>
    </recommendedName>
</protein>
<dbReference type="SMART" id="SM00297">
    <property type="entry name" value="BROMO"/>
    <property type="match status" value="1"/>
</dbReference>
<proteinExistence type="predicted"/>
<feature type="region of interest" description="Disordered" evidence="3">
    <location>
        <begin position="1"/>
        <end position="35"/>
    </location>
</feature>
<dbReference type="InterPro" id="IPR018359">
    <property type="entry name" value="Bromodomain_CS"/>
</dbReference>
<feature type="compositionally biased region" description="Basic residues" evidence="3">
    <location>
        <begin position="255"/>
        <end position="266"/>
    </location>
</feature>
<dbReference type="EMBL" id="LVLJ01004028">
    <property type="protein sequence ID" value="OAE18600.1"/>
    <property type="molecule type" value="Genomic_DNA"/>
</dbReference>
<evidence type="ECO:0000256" key="1">
    <source>
        <dbReference type="ARBA" id="ARBA00023117"/>
    </source>
</evidence>
<sequence length="917" mass="101701">MNVEVRSRNPRGKVSSSRAVGEREGARGEWSVGGGGEKDAVHVDVSWREQAGKAARELRWSSDRSLAPVSMMAAGLDLDFQGRSAETQRIADYGEMSPSVGHFTLEHLPTPLTSIGDEFFVVFERKGPAGFVPTRDRDIILGFMTRKSFGSRTRFYLLDYLVECVTFACVFNEARAHPVKFILGSYGYHFAAKANAALQQAHMDNQRLTRLRSQASVTGVLASKPPRVQKVVEIVGDIRVDDRGLPVLRGENKRKRGLRGAGRRLKQSVELGKETADKLPEYDNGTETNREVKIGEKDGYSSAGEAFSSAASPLEKEFSTDISEEAKAMRQERRESSRLRVKPSKFRENLPTTILKPKEQKGSDDVSSSLEIILPMDVQNPSASQSLTHLDSEIDKPSQTGRRHIKTTQRPSRSSETLGSAHESSSSPRRGFEDSGLKASLAVVKRVMQIKSAEPFNEPVDPVALEIPDYLDVIKEPMDLGTIRELLESGTHYTTAQEVYEDVQLVWSNCRKYNQEGDPIMDIMKTAETVFNRHWNAAGLQDYMSSAVNPRKTNQEEFDDKVEYGEEDEVDDSEEDDDPKRRKSKESKAAAKLKAVKIVHFDTPPSRTKAKRSVSVDQVMAESKAREDKEEIDDVEMISQHLTHKCAQAAVGLLAAEAALLKTPDRKLQGSKNSKKKVVKETEQAECQQEQSEPEPKTPTTDKDTSSHGSPPPSSHKRRGSPPSSKRRTFGTAHHKPDCICVVCLGRRRKLAKLALEQGDKDGDDEQMVDETFTAAPVQEGSSKKHLKVRISDRSGKRSDISGMAVTASISQRDPHVAQPDVYMDEASDLEPITTTQTATPKGEAVQYYAANHELPLRKLSQSVLQMSHYLFGPTGITLLGTRNSMDYSRCSHSSTKGRLLEALSSLTWTEKKAGQV</sequence>
<accession>A0A176VCM6</accession>
<keyword evidence="6" id="KW-1185">Reference proteome</keyword>
<comment type="caution">
    <text evidence="5">The sequence shown here is derived from an EMBL/GenBank/DDBJ whole genome shotgun (WGS) entry which is preliminary data.</text>
</comment>
<dbReference type="AlphaFoldDB" id="A0A176VCM6"/>
<feature type="compositionally biased region" description="Basic and acidic residues" evidence="3">
    <location>
        <begin position="694"/>
        <end position="706"/>
    </location>
</feature>
<feature type="region of interest" description="Disordered" evidence="3">
    <location>
        <begin position="779"/>
        <end position="799"/>
    </location>
</feature>
<dbReference type="PROSITE" id="PS00633">
    <property type="entry name" value="BROMODOMAIN_1"/>
    <property type="match status" value="1"/>
</dbReference>
<dbReference type="Proteomes" id="UP000077202">
    <property type="component" value="Unassembled WGS sequence"/>
</dbReference>
<dbReference type="PROSITE" id="PS50014">
    <property type="entry name" value="BROMODOMAIN_2"/>
    <property type="match status" value="1"/>
</dbReference>
<feature type="domain" description="Bromo" evidence="4">
    <location>
        <begin position="448"/>
        <end position="521"/>
    </location>
</feature>
<dbReference type="PANTHER" id="PTHR47809:SF2">
    <property type="entry name" value="DNA-BINDING BROMODOMAIN-CONTAINING PROTEIN"/>
    <property type="match status" value="1"/>
</dbReference>
<feature type="compositionally biased region" description="Acidic residues" evidence="3">
    <location>
        <begin position="556"/>
        <end position="577"/>
    </location>
</feature>